<protein>
    <submittedName>
        <fullName evidence="1">Uncharacterized protein</fullName>
    </submittedName>
</protein>
<accession>A0A0F9H838</accession>
<organism evidence="1">
    <name type="scientific">marine sediment metagenome</name>
    <dbReference type="NCBI Taxonomy" id="412755"/>
    <lineage>
        <taxon>unclassified sequences</taxon>
        <taxon>metagenomes</taxon>
        <taxon>ecological metagenomes</taxon>
    </lineage>
</organism>
<gene>
    <name evidence="1" type="ORF">LCGC14_1736000</name>
</gene>
<dbReference type="AlphaFoldDB" id="A0A0F9H838"/>
<proteinExistence type="predicted"/>
<evidence type="ECO:0000313" key="1">
    <source>
        <dbReference type="EMBL" id="KKM07235.1"/>
    </source>
</evidence>
<comment type="caution">
    <text evidence="1">The sequence shown here is derived from an EMBL/GenBank/DDBJ whole genome shotgun (WGS) entry which is preliminary data.</text>
</comment>
<reference evidence="1" key="1">
    <citation type="journal article" date="2015" name="Nature">
        <title>Complex archaea that bridge the gap between prokaryotes and eukaryotes.</title>
        <authorList>
            <person name="Spang A."/>
            <person name="Saw J.H."/>
            <person name="Jorgensen S.L."/>
            <person name="Zaremba-Niedzwiedzka K."/>
            <person name="Martijn J."/>
            <person name="Lind A.E."/>
            <person name="van Eijk R."/>
            <person name="Schleper C."/>
            <person name="Guy L."/>
            <person name="Ettema T.J."/>
        </authorList>
    </citation>
    <scope>NUCLEOTIDE SEQUENCE</scope>
</reference>
<dbReference type="EMBL" id="LAZR01015818">
    <property type="protein sequence ID" value="KKM07235.1"/>
    <property type="molecule type" value="Genomic_DNA"/>
</dbReference>
<sequence>MKSSYCPVLEYYGFKFSISTTKDEFYYVCLTCPYDGCVQDSKKKTSVIHYDNTHYITVQCHICHSIETLEFRGDVLEGHKVKGVISSGRWEQAGKKIYHKPCKEVKYV</sequence>
<name>A0A0F9H838_9ZZZZ</name>